<evidence type="ECO:0000259" key="7">
    <source>
        <dbReference type="Pfam" id="PF13087"/>
    </source>
</evidence>
<dbReference type="InterPro" id="IPR050534">
    <property type="entry name" value="Coronavir_polyprotein_1ab"/>
</dbReference>
<evidence type="ECO:0000256" key="4">
    <source>
        <dbReference type="ARBA" id="ARBA00022806"/>
    </source>
</evidence>
<accession>A0A6L9G833</accession>
<organism evidence="8 9">
    <name type="scientific">Glutamicibacter soli</name>
    <dbReference type="NCBI Taxonomy" id="453836"/>
    <lineage>
        <taxon>Bacteria</taxon>
        <taxon>Bacillati</taxon>
        <taxon>Actinomycetota</taxon>
        <taxon>Actinomycetes</taxon>
        <taxon>Micrococcales</taxon>
        <taxon>Micrococcaceae</taxon>
        <taxon>Glutamicibacter</taxon>
    </lineage>
</organism>
<dbReference type="SUPFAM" id="SSF52540">
    <property type="entry name" value="P-loop containing nucleoside triphosphate hydrolases"/>
    <property type="match status" value="1"/>
</dbReference>
<dbReference type="GO" id="GO:0016787">
    <property type="term" value="F:hydrolase activity"/>
    <property type="evidence" value="ECO:0007669"/>
    <property type="project" value="UniProtKB-KW"/>
</dbReference>
<keyword evidence="4" id="KW-0347">Helicase</keyword>
<dbReference type="Pfam" id="PF13086">
    <property type="entry name" value="AAA_11"/>
    <property type="match status" value="1"/>
</dbReference>
<comment type="similarity">
    <text evidence="1">Belongs to the DNA2/NAM7 helicase family.</text>
</comment>
<dbReference type="Gene3D" id="3.40.50.300">
    <property type="entry name" value="P-loop containing nucleotide triphosphate hydrolases"/>
    <property type="match status" value="2"/>
</dbReference>
<dbReference type="InterPro" id="IPR041679">
    <property type="entry name" value="DNA2/NAM7-like_C"/>
</dbReference>
<feature type="domain" description="DNA2/NAM7 helicase-like C-terminal" evidence="7">
    <location>
        <begin position="673"/>
        <end position="869"/>
    </location>
</feature>
<keyword evidence="3" id="KW-0378">Hydrolase</keyword>
<dbReference type="PANTHER" id="PTHR43788">
    <property type="entry name" value="DNA2/NAM7 HELICASE FAMILY MEMBER"/>
    <property type="match status" value="1"/>
</dbReference>
<dbReference type="AlphaFoldDB" id="A0A6L9G833"/>
<dbReference type="GO" id="GO:0005524">
    <property type="term" value="F:ATP binding"/>
    <property type="evidence" value="ECO:0007669"/>
    <property type="project" value="UniProtKB-KW"/>
</dbReference>
<dbReference type="InterPro" id="IPR047187">
    <property type="entry name" value="SF1_C_Upf1"/>
</dbReference>
<dbReference type="CDD" id="cd18808">
    <property type="entry name" value="SF1_C_Upf1"/>
    <property type="match status" value="1"/>
</dbReference>
<dbReference type="RefSeq" id="WP_161449792.1">
    <property type="nucleotide sequence ID" value="NZ_WYDN01000015.1"/>
</dbReference>
<evidence type="ECO:0000256" key="1">
    <source>
        <dbReference type="ARBA" id="ARBA00007913"/>
    </source>
</evidence>
<evidence type="ECO:0000259" key="6">
    <source>
        <dbReference type="Pfam" id="PF13086"/>
    </source>
</evidence>
<dbReference type="Proteomes" id="UP000477543">
    <property type="component" value="Unassembled WGS sequence"/>
</dbReference>
<sequence length="1023" mass="111976">MPDSRTISDYFSRVPRRGQLEPVVFEKSSTFIAVTRANLLTGAIAPEEALTLFESHQRNRGGHDKAGQDKPLPVAISLLSTEYKESGHSGLLLLAAQLYRDGRLLPQFDQGTSPWIPADRLSSDTSDGLDIMAGPQEKFWHYLRTEANAAISQAESFADAVGMADTLFTKVSGSTPEDFALKGQADGLDVATEYCYIQEHERFTAVKPLLDLYDFLSAQESLPPLLDSTATGWVGERRSELSIHDAGGLYRSAKESCGSMDNGNPLTDSQRRAVHAFLASGRGDVTAVSGPPGTGKTTMLQAIVANMITRRALEKAAPPVIVGASTNNQAVTNIINSFASVAKAKPGILDYRWLPQEQDGLALAGSTLGSMAVYCPAAGKLKEAKGQYLVEQLNKGETYAAYSGEVYRAGARDHFVYSAQRYFGAPNDIAGLCDWIHDALSELDYERIRLLQVMASQGPSEEFQRVCEGVESSRFGRLIEGIAELKESQNLKELDEKLDLTLRYAQFWLAVHYYEAQWLLAEDLLDAEDRKKNTRRVMDRYWRQAAALTPCFVMTLYQMPKYFKLYIKPGEPYQFDLERADLLIIDEAGQVDTPMGLPALALAQRAVIVGDTKQISPVWNIDELSDEEVAASAGIDTAGWWGGLRERGLTCSAPSSLMKAASYASKWQYGDGHPGLFLSEHFRCHPQIIGFCNELLYEGLLVPRRPADNSPLNGAEEAFAWHDVPGSFDSPAGSSRQNEAEAKAIAQWIVENYARYFEIYNPRHSSLNKKAAGGELIGVVTPFSAQARLIEREIAKAVSQADASRGIPADLASKVAVGTAHRLQGAERPIVLFSATYGQNSGQAGFIEANHELLNVAVSRAKDLFVVFAAANRWNNGQAFETMGRHATRIPLDPPEAAAGPAAESAEPVLVQPAPAPRMPAADAEPAPVRTLTASALLNRWRSAGQLRDEDAQLKAQRMNERLRDAGVLDGRPGEWQPTALAKLLGAEIVQRQDTRTGSTFESLEYAPRMQEVLLELYLDGKL</sequence>
<evidence type="ECO:0000256" key="3">
    <source>
        <dbReference type="ARBA" id="ARBA00022801"/>
    </source>
</evidence>
<name>A0A6L9G833_9MICC</name>
<dbReference type="GO" id="GO:0043139">
    <property type="term" value="F:5'-3' DNA helicase activity"/>
    <property type="evidence" value="ECO:0007669"/>
    <property type="project" value="TreeGrafter"/>
</dbReference>
<evidence type="ECO:0000313" key="8">
    <source>
        <dbReference type="EMBL" id="NAZ17317.1"/>
    </source>
</evidence>
<dbReference type="InterPro" id="IPR041677">
    <property type="entry name" value="DNA2/NAM7_AAA_11"/>
</dbReference>
<dbReference type="PANTHER" id="PTHR43788:SF8">
    <property type="entry name" value="DNA-BINDING PROTEIN SMUBP-2"/>
    <property type="match status" value="1"/>
</dbReference>
<dbReference type="InterPro" id="IPR027417">
    <property type="entry name" value="P-loop_NTPase"/>
</dbReference>
<reference evidence="8 9" key="1">
    <citation type="submission" date="2020-01" db="EMBL/GenBank/DDBJ databases">
        <title>Glutamicibacter soli M275.</title>
        <authorList>
            <person name="Meng X."/>
        </authorList>
    </citation>
    <scope>NUCLEOTIDE SEQUENCE [LARGE SCALE GENOMIC DNA]</scope>
    <source>
        <strain evidence="8 9">M275</strain>
    </source>
</reference>
<keyword evidence="5" id="KW-0067">ATP-binding</keyword>
<proteinExistence type="inferred from homology"/>
<gene>
    <name evidence="8" type="ORF">GT020_14770</name>
</gene>
<feature type="domain" description="DNA2/NAM7 helicase helicase" evidence="6">
    <location>
        <begin position="266"/>
        <end position="340"/>
    </location>
</feature>
<dbReference type="Pfam" id="PF13087">
    <property type="entry name" value="AAA_12"/>
    <property type="match status" value="1"/>
</dbReference>
<comment type="caution">
    <text evidence="8">The sequence shown here is derived from an EMBL/GenBank/DDBJ whole genome shotgun (WGS) entry which is preliminary data.</text>
</comment>
<dbReference type="EMBL" id="WYDN01000015">
    <property type="protein sequence ID" value="NAZ17317.1"/>
    <property type="molecule type" value="Genomic_DNA"/>
</dbReference>
<protein>
    <submittedName>
        <fullName evidence="8">AAA family ATPase</fullName>
    </submittedName>
</protein>
<evidence type="ECO:0000313" key="9">
    <source>
        <dbReference type="Proteomes" id="UP000477543"/>
    </source>
</evidence>
<evidence type="ECO:0000256" key="2">
    <source>
        <dbReference type="ARBA" id="ARBA00022741"/>
    </source>
</evidence>
<evidence type="ECO:0000256" key="5">
    <source>
        <dbReference type="ARBA" id="ARBA00022840"/>
    </source>
</evidence>
<keyword evidence="2" id="KW-0547">Nucleotide-binding</keyword>